<evidence type="ECO:0000256" key="2">
    <source>
        <dbReference type="SAM" id="SignalP"/>
    </source>
</evidence>
<accession>A0A4R6RIH8</accession>
<feature type="compositionally biased region" description="Basic and acidic residues" evidence="1">
    <location>
        <begin position="146"/>
        <end position="164"/>
    </location>
</feature>
<evidence type="ECO:0008006" key="5">
    <source>
        <dbReference type="Google" id="ProtNLM"/>
    </source>
</evidence>
<comment type="caution">
    <text evidence="3">The sequence shown here is derived from an EMBL/GenBank/DDBJ whole genome shotgun (WGS) entry which is preliminary data.</text>
</comment>
<keyword evidence="4" id="KW-1185">Reference proteome</keyword>
<dbReference type="OrthoDB" id="9796962at2"/>
<dbReference type="RefSeq" id="WP_126541304.1">
    <property type="nucleotide sequence ID" value="NZ_BSPM01000004.1"/>
</dbReference>
<proteinExistence type="predicted"/>
<name>A0A4R6RIH8_9HYPH</name>
<feature type="region of interest" description="Disordered" evidence="1">
    <location>
        <begin position="143"/>
        <end position="164"/>
    </location>
</feature>
<gene>
    <name evidence="3" type="ORF">EDD54_2309</name>
</gene>
<reference evidence="3 4" key="1">
    <citation type="submission" date="2019-03" db="EMBL/GenBank/DDBJ databases">
        <title>Genomic Encyclopedia of Type Strains, Phase IV (KMG-IV): sequencing the most valuable type-strain genomes for metagenomic binning, comparative biology and taxonomic classification.</title>
        <authorList>
            <person name="Goeker M."/>
        </authorList>
    </citation>
    <scope>NUCLEOTIDE SEQUENCE [LARGE SCALE GENOMIC DNA]</scope>
    <source>
        <strain evidence="3 4">DSM 102969</strain>
    </source>
</reference>
<dbReference type="EMBL" id="SNXY01000007">
    <property type="protein sequence ID" value="TDP85456.1"/>
    <property type="molecule type" value="Genomic_DNA"/>
</dbReference>
<feature type="signal peptide" evidence="2">
    <location>
        <begin position="1"/>
        <end position="28"/>
    </location>
</feature>
<protein>
    <recommendedName>
        <fullName evidence="5">Copper uptake system-associated protein</fullName>
    </recommendedName>
</protein>
<dbReference type="Proteomes" id="UP000294547">
    <property type="component" value="Unassembled WGS sequence"/>
</dbReference>
<sequence>MIHRIRHAAVAAVALVALAVAAAQPATAHDDVGAVTHLMMATFDKPETPLAVSPVVVEGDFAVAGWTQDGRGGRALLKRKGHDWALHLCAGDALKDATALRQMGIPAADADALAADLAAAEAKEDPARVALFATFEGVVEMNADGGHPDHAGHDAHAGHTDHAN</sequence>
<keyword evidence="2" id="KW-0732">Signal</keyword>
<dbReference type="NCBIfam" id="NF033672">
    <property type="entry name" value="mbn_chaper_assoc"/>
    <property type="match status" value="1"/>
</dbReference>
<evidence type="ECO:0000313" key="4">
    <source>
        <dbReference type="Proteomes" id="UP000294547"/>
    </source>
</evidence>
<dbReference type="AlphaFoldDB" id="A0A4R6RIH8"/>
<evidence type="ECO:0000256" key="1">
    <source>
        <dbReference type="SAM" id="MobiDB-lite"/>
    </source>
</evidence>
<evidence type="ECO:0000313" key="3">
    <source>
        <dbReference type="EMBL" id="TDP85456.1"/>
    </source>
</evidence>
<feature type="chain" id="PRO_5020182042" description="Copper uptake system-associated protein" evidence="2">
    <location>
        <begin position="29"/>
        <end position="164"/>
    </location>
</feature>
<organism evidence="3 4">
    <name type="scientific">Oharaeibacter diazotrophicus</name>
    <dbReference type="NCBI Taxonomy" id="1920512"/>
    <lineage>
        <taxon>Bacteria</taxon>
        <taxon>Pseudomonadati</taxon>
        <taxon>Pseudomonadota</taxon>
        <taxon>Alphaproteobacteria</taxon>
        <taxon>Hyphomicrobiales</taxon>
        <taxon>Pleomorphomonadaceae</taxon>
        <taxon>Oharaeibacter</taxon>
    </lineage>
</organism>